<dbReference type="SUPFAM" id="SSF54001">
    <property type="entry name" value="Cysteine proteinases"/>
    <property type="match status" value="1"/>
</dbReference>
<gene>
    <name evidence="1" type="ORF">B6D06_11220</name>
</gene>
<evidence type="ECO:0000313" key="1">
    <source>
        <dbReference type="EMBL" id="OTQ48037.1"/>
    </source>
</evidence>
<sequence length="197" mass="22455">MASSREKTSITMQSGDIIFQSQHEESEFNKAITHSGSQLSSDEIINQISHVGLYIGNNIVIEATQKHGVIQQPLNNFLASAQYNLVATIFNDSVIKNALMRVQTCLGLPYNHSFREDDKGFYCSELITYAFKYPSGEDYFQRYPMNFSDLATGQILPYWIKYYQALNQTIPEGELGSHPQQLLRQKTLFKTIRILEA</sequence>
<dbReference type="EMBL" id="NASK01000104">
    <property type="protein sequence ID" value="OTQ48037.1"/>
    <property type="molecule type" value="Genomic_DNA"/>
</dbReference>
<reference evidence="1 2" key="1">
    <citation type="submission" date="2017-03" db="EMBL/GenBank/DDBJ databases">
        <title>Comparative genomics of honeybee gut symbionts reveal geographically distinct and subgroup specific antibiotic resistance.</title>
        <authorList>
            <person name="Ludvigsen J."/>
            <person name="Porcellato D."/>
            <person name="Labee-Lund T.M."/>
            <person name="Amdam G.V."/>
            <person name="Rudi K."/>
        </authorList>
    </citation>
    <scope>NUCLEOTIDE SEQUENCE [LARGE SCALE GENOMIC DNA]</scope>
    <source>
        <strain evidence="1 2">A-4-12</strain>
    </source>
</reference>
<dbReference type="RefSeq" id="WP_086321151.1">
    <property type="nucleotide sequence ID" value="NZ_NASD01000001.1"/>
</dbReference>
<dbReference type="Proteomes" id="UP000194968">
    <property type="component" value="Unassembled WGS sequence"/>
</dbReference>
<name>A0A242NSN6_9GAMM</name>
<accession>A0A242NSN6</accession>
<evidence type="ECO:0000313" key="2">
    <source>
        <dbReference type="Proteomes" id="UP000194968"/>
    </source>
</evidence>
<dbReference type="AlphaFoldDB" id="A0A242NSN6"/>
<organism evidence="1 2">
    <name type="scientific">Gilliamella apis</name>
    <dbReference type="NCBI Taxonomy" id="1970738"/>
    <lineage>
        <taxon>Bacteria</taxon>
        <taxon>Pseudomonadati</taxon>
        <taxon>Pseudomonadota</taxon>
        <taxon>Gammaproteobacteria</taxon>
        <taxon>Orbales</taxon>
        <taxon>Orbaceae</taxon>
        <taxon>Gilliamella</taxon>
    </lineage>
</organism>
<dbReference type="InterPro" id="IPR024453">
    <property type="entry name" value="Peptidase_C92"/>
</dbReference>
<protein>
    <submittedName>
        <fullName evidence="1">Uncharacterized protein</fullName>
    </submittedName>
</protein>
<dbReference type="OrthoDB" id="195541at2"/>
<dbReference type="Pfam" id="PF05708">
    <property type="entry name" value="Peptidase_C92"/>
    <property type="match status" value="1"/>
</dbReference>
<dbReference type="InterPro" id="IPR038765">
    <property type="entry name" value="Papain-like_cys_pep_sf"/>
</dbReference>
<dbReference type="Gene3D" id="3.90.1720.10">
    <property type="entry name" value="endopeptidase domain like (from Nostoc punctiforme)"/>
    <property type="match status" value="1"/>
</dbReference>
<proteinExistence type="predicted"/>
<comment type="caution">
    <text evidence="1">The sequence shown here is derived from an EMBL/GenBank/DDBJ whole genome shotgun (WGS) entry which is preliminary data.</text>
</comment>